<dbReference type="AlphaFoldDB" id="A0AAW2SGH4"/>
<proteinExistence type="predicted"/>
<sequence>MTGKKSEEFFPLLISRVTSYLDLFKAIHLKELWTKKLPRDELLADFVLPVSTPALVMWLQLTESIQRS</sequence>
<dbReference type="EMBL" id="JACGWN010000017">
    <property type="protein sequence ID" value="KAL0391577.1"/>
    <property type="molecule type" value="Genomic_DNA"/>
</dbReference>
<gene>
    <name evidence="1" type="ORF">Slati_4521900</name>
</gene>
<reference evidence="1" key="2">
    <citation type="journal article" date="2024" name="Plant">
        <title>Genomic evolution and insights into agronomic trait innovations of Sesamum species.</title>
        <authorList>
            <person name="Miao H."/>
            <person name="Wang L."/>
            <person name="Qu L."/>
            <person name="Liu H."/>
            <person name="Sun Y."/>
            <person name="Le M."/>
            <person name="Wang Q."/>
            <person name="Wei S."/>
            <person name="Zheng Y."/>
            <person name="Lin W."/>
            <person name="Duan Y."/>
            <person name="Cao H."/>
            <person name="Xiong S."/>
            <person name="Wang X."/>
            <person name="Wei L."/>
            <person name="Li C."/>
            <person name="Ma Q."/>
            <person name="Ju M."/>
            <person name="Zhao R."/>
            <person name="Li G."/>
            <person name="Mu C."/>
            <person name="Tian Q."/>
            <person name="Mei H."/>
            <person name="Zhang T."/>
            <person name="Gao T."/>
            <person name="Zhang H."/>
        </authorList>
    </citation>
    <scope>NUCLEOTIDE SEQUENCE</scope>
    <source>
        <strain evidence="1">KEN1</strain>
    </source>
</reference>
<protein>
    <submittedName>
        <fullName evidence="1">Uncharacterized protein</fullName>
    </submittedName>
</protein>
<evidence type="ECO:0000313" key="1">
    <source>
        <dbReference type="EMBL" id="KAL0391577.1"/>
    </source>
</evidence>
<reference evidence="1" key="1">
    <citation type="submission" date="2020-06" db="EMBL/GenBank/DDBJ databases">
        <authorList>
            <person name="Li T."/>
            <person name="Hu X."/>
            <person name="Zhang T."/>
            <person name="Song X."/>
            <person name="Zhang H."/>
            <person name="Dai N."/>
            <person name="Sheng W."/>
            <person name="Hou X."/>
            <person name="Wei L."/>
        </authorList>
    </citation>
    <scope>NUCLEOTIDE SEQUENCE</scope>
    <source>
        <strain evidence="1">KEN1</strain>
        <tissue evidence="1">Leaf</tissue>
    </source>
</reference>
<comment type="caution">
    <text evidence="1">The sequence shown here is derived from an EMBL/GenBank/DDBJ whole genome shotgun (WGS) entry which is preliminary data.</text>
</comment>
<organism evidence="1">
    <name type="scientific">Sesamum latifolium</name>
    <dbReference type="NCBI Taxonomy" id="2727402"/>
    <lineage>
        <taxon>Eukaryota</taxon>
        <taxon>Viridiplantae</taxon>
        <taxon>Streptophyta</taxon>
        <taxon>Embryophyta</taxon>
        <taxon>Tracheophyta</taxon>
        <taxon>Spermatophyta</taxon>
        <taxon>Magnoliopsida</taxon>
        <taxon>eudicotyledons</taxon>
        <taxon>Gunneridae</taxon>
        <taxon>Pentapetalae</taxon>
        <taxon>asterids</taxon>
        <taxon>lamiids</taxon>
        <taxon>Lamiales</taxon>
        <taxon>Pedaliaceae</taxon>
        <taxon>Sesamum</taxon>
    </lineage>
</organism>
<name>A0AAW2SGH4_9LAMI</name>
<accession>A0AAW2SGH4</accession>